<keyword evidence="3" id="KW-0670">Pyruvate</keyword>
<dbReference type="PANTHER" id="PTHR43854:SF1">
    <property type="entry name" value="INDOLEPYRUVATE OXIDOREDUCTASE SUBUNIT IORB"/>
    <property type="match status" value="1"/>
</dbReference>
<evidence type="ECO:0000259" key="2">
    <source>
        <dbReference type="Pfam" id="PF01558"/>
    </source>
</evidence>
<reference evidence="3" key="1">
    <citation type="journal article" date="2015" name="PeerJ">
        <title>First genomic representation of candidate bacterial phylum KSB3 points to enhanced environmental sensing as a trigger of wastewater bulking.</title>
        <authorList>
            <person name="Sekiguchi Y."/>
            <person name="Ohashi A."/>
            <person name="Parks D.H."/>
            <person name="Yamauchi T."/>
            <person name="Tyson G.W."/>
            <person name="Hugenholtz P."/>
        </authorList>
    </citation>
    <scope>NUCLEOTIDE SEQUENCE [LARGE SCALE GENOMIC DNA]</scope>
</reference>
<gene>
    <name evidence="3" type="ORF">U27_01078</name>
</gene>
<dbReference type="SUPFAM" id="SSF53323">
    <property type="entry name" value="Pyruvate-ferredoxin oxidoreductase, PFOR, domain III"/>
    <property type="match status" value="1"/>
</dbReference>
<dbReference type="STRING" id="1499967.U27_01078"/>
<dbReference type="Proteomes" id="UP000030661">
    <property type="component" value="Unassembled WGS sequence"/>
</dbReference>
<dbReference type="HOGENOM" id="CLU_087284_1_1_0"/>
<evidence type="ECO:0000313" key="4">
    <source>
        <dbReference type="Proteomes" id="UP000030661"/>
    </source>
</evidence>
<dbReference type="eggNOG" id="COG1014">
    <property type="taxonomic scope" value="Bacteria"/>
</dbReference>
<dbReference type="InterPro" id="IPR019752">
    <property type="entry name" value="Pyrv/ketoisovalerate_OxRed_cat"/>
</dbReference>
<dbReference type="GO" id="GO:0016903">
    <property type="term" value="F:oxidoreductase activity, acting on the aldehyde or oxo group of donors"/>
    <property type="evidence" value="ECO:0007669"/>
    <property type="project" value="InterPro"/>
</dbReference>
<dbReference type="InterPro" id="IPR002869">
    <property type="entry name" value="Pyrv_flavodox_OxRed_cen"/>
</dbReference>
<name>A0A081C9C4_VECG1</name>
<keyword evidence="1" id="KW-0560">Oxidoreductase</keyword>
<dbReference type="Pfam" id="PF01558">
    <property type="entry name" value="POR"/>
    <property type="match status" value="1"/>
</dbReference>
<dbReference type="InterPro" id="IPR052198">
    <property type="entry name" value="IorB_Oxidoreductase"/>
</dbReference>
<evidence type="ECO:0000313" key="3">
    <source>
        <dbReference type="EMBL" id="GAK61179.1"/>
    </source>
</evidence>
<evidence type="ECO:0000256" key="1">
    <source>
        <dbReference type="ARBA" id="ARBA00023002"/>
    </source>
</evidence>
<accession>A0A081C9C4</accession>
<keyword evidence="4" id="KW-1185">Reference proteome</keyword>
<organism evidence="3">
    <name type="scientific">Vecturithrix granuli</name>
    <dbReference type="NCBI Taxonomy" id="1499967"/>
    <lineage>
        <taxon>Bacteria</taxon>
        <taxon>Candidatus Moduliflexota</taxon>
        <taxon>Candidatus Vecturitrichia</taxon>
        <taxon>Candidatus Vecturitrichales</taxon>
        <taxon>Candidatus Vecturitrichaceae</taxon>
        <taxon>Candidatus Vecturithrix</taxon>
    </lineage>
</organism>
<proteinExistence type="predicted"/>
<dbReference type="Gene3D" id="3.40.920.10">
    <property type="entry name" value="Pyruvate-ferredoxin oxidoreductase, PFOR, domain III"/>
    <property type="match status" value="1"/>
</dbReference>
<dbReference type="EMBL" id="DF820477">
    <property type="protein sequence ID" value="GAK61179.1"/>
    <property type="molecule type" value="Genomic_DNA"/>
</dbReference>
<sequence length="200" mass="22522">MVSIFLAHESMMKTYNIYITGVGGQGIGLLSEVLLRAADYAGFRAKGVDTHGLAQRGGIVTSHLRIGDRVHSPLIRAGQADVVVALERHEALRGMNMFLRDGGTLIYYNTVWQPLEVRLNQAQEVSEATISVECQRRHIRQIKVFQDDLEDARMQNMVLLAYINKHQLLPGVSAEHYTQALDDLLTGTMLEKNRQIFEKF</sequence>
<protein>
    <submittedName>
        <fullName evidence="3">Pyruvate ferredoxin/flavodoxin oxidoreductase</fullName>
    </submittedName>
</protein>
<feature type="domain" description="Pyruvate/ketoisovalerate oxidoreductase catalytic" evidence="2">
    <location>
        <begin position="23"/>
        <end position="198"/>
    </location>
</feature>
<dbReference type="PANTHER" id="PTHR43854">
    <property type="entry name" value="INDOLEPYRUVATE OXIDOREDUCTASE SUBUNIT IORB"/>
    <property type="match status" value="1"/>
</dbReference>
<dbReference type="AlphaFoldDB" id="A0A081C9C4"/>